<dbReference type="GO" id="GO:0051301">
    <property type="term" value="P:cell division"/>
    <property type="evidence" value="ECO:0007669"/>
    <property type="project" value="UniProtKB-UniRule"/>
</dbReference>
<evidence type="ECO:0000313" key="12">
    <source>
        <dbReference type="EMBL" id="KAJ8559853.1"/>
    </source>
</evidence>
<dbReference type="GO" id="GO:0005634">
    <property type="term" value="C:nucleus"/>
    <property type="evidence" value="ECO:0007669"/>
    <property type="project" value="UniProtKB-SubCell"/>
</dbReference>
<sequence>MLKLRGVVEDEYSALLSLQADALKALEEKLNQNTEDRDAIQEATVWYNKVLGLRIECGQDANNPDDEYSFTVRHENDVHTLIDCDPQLNDAKELLIELNKSNGLFKFVRTMREISRSCSTWINITRERSDVLSPVSASSFRRSHRFKVKK</sequence>
<comment type="subcellular location">
    <subcellularLocation>
        <location evidence="1">Chromosome</location>
        <location evidence="1">Centromere</location>
    </subcellularLocation>
    <subcellularLocation>
        <location evidence="9">Nucleus</location>
    </subcellularLocation>
    <subcellularLocation>
        <location evidence="9">Chromosome</location>
        <location evidence="9">Centromere</location>
        <location evidence="9">Kinetochore</location>
    </subcellularLocation>
</comment>
<feature type="domain" description="Chromosome segregation protein Spc25 C-terminal" evidence="11">
    <location>
        <begin position="60"/>
        <end position="113"/>
    </location>
</feature>
<dbReference type="InterPro" id="IPR013255">
    <property type="entry name" value="Spc25_C"/>
</dbReference>
<keyword evidence="8 9" id="KW-0137">Centromere</keyword>
<evidence type="ECO:0000313" key="13">
    <source>
        <dbReference type="Proteomes" id="UP001152561"/>
    </source>
</evidence>
<keyword evidence="6 10" id="KW-0175">Coiled coil</keyword>
<dbReference type="GO" id="GO:0007059">
    <property type="term" value="P:chromosome segregation"/>
    <property type="evidence" value="ECO:0007669"/>
    <property type="project" value="InterPro"/>
</dbReference>
<dbReference type="GO" id="GO:0031262">
    <property type="term" value="C:Ndc80 complex"/>
    <property type="evidence" value="ECO:0007669"/>
    <property type="project" value="InterPro"/>
</dbReference>
<accession>A0A9Q1MGK5</accession>
<keyword evidence="7 9" id="KW-0131">Cell cycle</keyword>
<name>A0A9Q1MGK5_9SOLA</name>
<keyword evidence="5 9" id="KW-0498">Mitosis</keyword>
<dbReference type="AlphaFoldDB" id="A0A9Q1MGK5"/>
<evidence type="ECO:0000256" key="4">
    <source>
        <dbReference type="ARBA" id="ARBA00022618"/>
    </source>
</evidence>
<protein>
    <recommendedName>
        <fullName evidence="9">Kinetochore protein SPC25</fullName>
    </recommendedName>
</protein>
<dbReference type="InterPro" id="IPR045143">
    <property type="entry name" value="Spc25"/>
</dbReference>
<dbReference type="OrthoDB" id="6353017at2759"/>
<dbReference type="CDD" id="cd23784">
    <property type="entry name" value="RWD_Spc25"/>
    <property type="match status" value="1"/>
</dbReference>
<keyword evidence="9" id="KW-0995">Kinetochore</keyword>
<keyword evidence="13" id="KW-1185">Reference proteome</keyword>
<evidence type="ECO:0000256" key="10">
    <source>
        <dbReference type="SAM" id="Coils"/>
    </source>
</evidence>
<dbReference type="PANTHER" id="PTHR14281">
    <property type="entry name" value="KINETOCHORE PROTEIN SPC25-RELATED"/>
    <property type="match status" value="1"/>
</dbReference>
<evidence type="ECO:0000256" key="9">
    <source>
        <dbReference type="RuleBase" id="RU367150"/>
    </source>
</evidence>
<keyword evidence="9" id="KW-0539">Nucleus</keyword>
<comment type="function">
    <text evidence="9">Acts as a component of the essential kinetochore-associated NDC80 complex, which is required for chromosome segregation and spindle checkpoint activity.</text>
</comment>
<reference evidence="13" key="1">
    <citation type="journal article" date="2023" name="Proc. Natl. Acad. Sci. U.S.A.">
        <title>Genomic and structural basis for evolution of tropane alkaloid biosynthesis.</title>
        <authorList>
            <person name="Wanga Y.-J."/>
            <person name="Taina T."/>
            <person name="Yua J.-Y."/>
            <person name="Lia J."/>
            <person name="Xua B."/>
            <person name="Chenc J."/>
            <person name="D'Auriad J.C."/>
            <person name="Huanga J.-P."/>
            <person name="Huanga S.-X."/>
        </authorList>
    </citation>
    <scope>NUCLEOTIDE SEQUENCE [LARGE SCALE GENOMIC DNA]</scope>
    <source>
        <strain evidence="13">cv. KIB-2019</strain>
    </source>
</reference>
<organism evidence="12 13">
    <name type="scientific">Anisodus acutangulus</name>
    <dbReference type="NCBI Taxonomy" id="402998"/>
    <lineage>
        <taxon>Eukaryota</taxon>
        <taxon>Viridiplantae</taxon>
        <taxon>Streptophyta</taxon>
        <taxon>Embryophyta</taxon>
        <taxon>Tracheophyta</taxon>
        <taxon>Spermatophyta</taxon>
        <taxon>Magnoliopsida</taxon>
        <taxon>eudicotyledons</taxon>
        <taxon>Gunneridae</taxon>
        <taxon>Pentapetalae</taxon>
        <taxon>asterids</taxon>
        <taxon>lamiids</taxon>
        <taxon>Solanales</taxon>
        <taxon>Solanaceae</taxon>
        <taxon>Solanoideae</taxon>
        <taxon>Hyoscyameae</taxon>
        <taxon>Anisodus</taxon>
    </lineage>
</organism>
<comment type="subunit">
    <text evidence="9">Component of the NDC80 complex.</text>
</comment>
<keyword evidence="4 9" id="KW-0132">Cell division</keyword>
<dbReference type="EMBL" id="JAJAGQ010000006">
    <property type="protein sequence ID" value="KAJ8559853.1"/>
    <property type="molecule type" value="Genomic_DNA"/>
</dbReference>
<evidence type="ECO:0000256" key="7">
    <source>
        <dbReference type="ARBA" id="ARBA00023306"/>
    </source>
</evidence>
<comment type="caution">
    <text evidence="12">The sequence shown here is derived from an EMBL/GenBank/DDBJ whole genome shotgun (WGS) entry which is preliminary data.</text>
</comment>
<comment type="similarity">
    <text evidence="2 9">Belongs to the SPC25 family.</text>
</comment>
<proteinExistence type="inferred from homology"/>
<gene>
    <name evidence="12" type="ORF">K7X08_003911</name>
</gene>
<evidence type="ECO:0000256" key="1">
    <source>
        <dbReference type="ARBA" id="ARBA00004584"/>
    </source>
</evidence>
<evidence type="ECO:0000256" key="5">
    <source>
        <dbReference type="ARBA" id="ARBA00022776"/>
    </source>
</evidence>
<keyword evidence="3 9" id="KW-0158">Chromosome</keyword>
<evidence type="ECO:0000256" key="3">
    <source>
        <dbReference type="ARBA" id="ARBA00022454"/>
    </source>
</evidence>
<evidence type="ECO:0000259" key="11">
    <source>
        <dbReference type="Pfam" id="PF08234"/>
    </source>
</evidence>
<evidence type="ECO:0000256" key="8">
    <source>
        <dbReference type="ARBA" id="ARBA00023328"/>
    </source>
</evidence>
<dbReference type="Pfam" id="PF08234">
    <property type="entry name" value="Spindle_Spc25"/>
    <property type="match status" value="1"/>
</dbReference>
<evidence type="ECO:0000256" key="2">
    <source>
        <dbReference type="ARBA" id="ARBA00006379"/>
    </source>
</evidence>
<evidence type="ECO:0000256" key="6">
    <source>
        <dbReference type="ARBA" id="ARBA00023054"/>
    </source>
</evidence>
<dbReference type="Proteomes" id="UP001152561">
    <property type="component" value="Unassembled WGS sequence"/>
</dbReference>
<dbReference type="PANTHER" id="PTHR14281:SF3">
    <property type="entry name" value="KINETOCHORE PROTEIN SPC25"/>
    <property type="match status" value="1"/>
</dbReference>
<feature type="coiled-coil region" evidence="10">
    <location>
        <begin position="16"/>
        <end position="43"/>
    </location>
</feature>
<dbReference type="Gene3D" id="3.30.457.50">
    <property type="entry name" value="Chromosome segregation protein Spc25"/>
    <property type="match status" value="1"/>
</dbReference>